<dbReference type="RefSeq" id="WP_156338984.1">
    <property type="nucleotide sequence ID" value="NZ_CP012159.1"/>
</dbReference>
<protein>
    <submittedName>
        <fullName evidence="2">Uncharacterized protein</fullName>
    </submittedName>
</protein>
<gene>
    <name evidence="2" type="ORF">CMC5_062920</name>
</gene>
<evidence type="ECO:0000313" key="2">
    <source>
        <dbReference type="EMBL" id="AKT42069.1"/>
    </source>
</evidence>
<reference evidence="2" key="1">
    <citation type="submission" date="2015-07" db="EMBL/GenBank/DDBJ databases">
        <title>Genome analysis of myxobacterium Chondromyces crocatus Cm c5 reveals a high potential for natural compound synthesis and the genetic basis for the loss of fruiting body formation.</title>
        <authorList>
            <person name="Zaburannyi N."/>
            <person name="Bunk B."/>
            <person name="Maier J."/>
            <person name="Overmann J."/>
            <person name="Mueller R."/>
        </authorList>
    </citation>
    <scope>NUCLEOTIDE SEQUENCE [LARGE SCALE GENOMIC DNA]</scope>
    <source>
        <strain evidence="2">Cm c5</strain>
    </source>
</reference>
<keyword evidence="3" id="KW-1185">Reference proteome</keyword>
<dbReference type="AlphaFoldDB" id="A0A0K1EMJ3"/>
<accession>A0A0K1EMJ3</accession>
<dbReference type="OrthoDB" id="5510092at2"/>
<evidence type="ECO:0000313" key="3">
    <source>
        <dbReference type="Proteomes" id="UP000067626"/>
    </source>
</evidence>
<sequence length="241" mass="26633">MQLPSKTASSQVHLEHAAHFINTEQAWREVEVISPEQRTLIQESGTVVRARTNTLAARVSSKVQAEAATSKARSSFGVRDMVLGMRLMACSDGLLNGPAQRDRSHTLYRTVMLGRTASEIRNMRPREEPELVDRVRTQLAEAPDFPAKVSLLADLDEALERSVAARTALDAALKVEAMAGDTEKAARIELRNALEHAYGRLRSSFPGQRSFVESFFLRREKKKKAADEGVGTKPGQPILGR</sequence>
<proteinExistence type="predicted"/>
<dbReference type="EMBL" id="CP012159">
    <property type="protein sequence ID" value="AKT42069.1"/>
    <property type="molecule type" value="Genomic_DNA"/>
</dbReference>
<evidence type="ECO:0000256" key="1">
    <source>
        <dbReference type="SAM" id="MobiDB-lite"/>
    </source>
</evidence>
<feature type="region of interest" description="Disordered" evidence="1">
    <location>
        <begin position="221"/>
        <end position="241"/>
    </location>
</feature>
<dbReference type="Proteomes" id="UP000067626">
    <property type="component" value="Chromosome"/>
</dbReference>
<dbReference type="KEGG" id="ccro:CMC5_062920"/>
<organism evidence="2 3">
    <name type="scientific">Chondromyces crocatus</name>
    <dbReference type="NCBI Taxonomy" id="52"/>
    <lineage>
        <taxon>Bacteria</taxon>
        <taxon>Pseudomonadati</taxon>
        <taxon>Myxococcota</taxon>
        <taxon>Polyangia</taxon>
        <taxon>Polyangiales</taxon>
        <taxon>Polyangiaceae</taxon>
        <taxon>Chondromyces</taxon>
    </lineage>
</organism>
<name>A0A0K1EMJ3_CHOCO</name>